<protein>
    <recommendedName>
        <fullName evidence="2">UBA domain-containing protein</fullName>
    </recommendedName>
</protein>
<dbReference type="PANTHER" id="PTHR15397:SF3">
    <property type="entry name" value="DNA DAMAGE INDUCIBLE 1 HOMOLOG 2"/>
    <property type="match status" value="1"/>
</dbReference>
<accession>A0A165K9L9</accession>
<proteinExistence type="predicted"/>
<dbReference type="Pfam" id="PF14555">
    <property type="entry name" value="UBA_4"/>
    <property type="match status" value="1"/>
</dbReference>
<feature type="domain" description="UBA" evidence="2">
    <location>
        <begin position="116"/>
        <end position="154"/>
    </location>
</feature>
<dbReference type="OrthoDB" id="1047367at2759"/>
<evidence type="ECO:0000313" key="4">
    <source>
        <dbReference type="Proteomes" id="UP000076842"/>
    </source>
</evidence>
<feature type="compositionally biased region" description="Low complexity" evidence="1">
    <location>
        <begin position="47"/>
        <end position="66"/>
    </location>
</feature>
<dbReference type="AlphaFoldDB" id="A0A165K9L9"/>
<dbReference type="InterPro" id="IPR015940">
    <property type="entry name" value="UBA"/>
</dbReference>
<dbReference type="Proteomes" id="UP000076842">
    <property type="component" value="Unassembled WGS sequence"/>
</dbReference>
<dbReference type="PROSITE" id="PS50030">
    <property type="entry name" value="UBA"/>
    <property type="match status" value="1"/>
</dbReference>
<evidence type="ECO:0000259" key="2">
    <source>
        <dbReference type="PROSITE" id="PS50030"/>
    </source>
</evidence>
<dbReference type="SMART" id="SM00165">
    <property type="entry name" value="UBA"/>
    <property type="match status" value="1"/>
</dbReference>
<dbReference type="InterPro" id="IPR009060">
    <property type="entry name" value="UBA-like_sf"/>
</dbReference>
<feature type="region of interest" description="Disordered" evidence="1">
    <location>
        <begin position="28"/>
        <end position="118"/>
    </location>
</feature>
<dbReference type="PANTHER" id="PTHR15397">
    <property type="entry name" value="SODIUM-GLUCOSE COTRANSPORTER REGULATORY PROTEIN -RELATED"/>
    <property type="match status" value="1"/>
</dbReference>
<evidence type="ECO:0000313" key="3">
    <source>
        <dbReference type="EMBL" id="KZT62864.1"/>
    </source>
</evidence>
<dbReference type="STRING" id="1353952.A0A165K9L9"/>
<keyword evidence="4" id="KW-1185">Reference proteome</keyword>
<dbReference type="SUPFAM" id="SSF46934">
    <property type="entry name" value="UBA-like"/>
    <property type="match status" value="1"/>
</dbReference>
<evidence type="ECO:0000256" key="1">
    <source>
        <dbReference type="SAM" id="MobiDB-lite"/>
    </source>
</evidence>
<gene>
    <name evidence="3" type="ORF">CALCODRAFT_425693</name>
</gene>
<name>A0A165K9L9_9BASI</name>
<dbReference type="Gene3D" id="1.10.8.10">
    <property type="entry name" value="DNA helicase RuvA subunit, C-terminal domain"/>
    <property type="match status" value="1"/>
</dbReference>
<sequence>MLKAHQAIIDLEKSVLRIQGREVPFLPEHELPEHARNNYAPDDLVDAPGPSSSSGPGAAGASGSAPRAQQHFPGGGNKLGAPPTSVPGRNTPTVGGGQRLGGPPVPPTRPAPAQASFPEESINTLTEMGVSREEAVRLLEMAGGNLEVAASMLF</sequence>
<dbReference type="InParanoid" id="A0A165K9L9"/>
<dbReference type="EMBL" id="KV423914">
    <property type="protein sequence ID" value="KZT62864.1"/>
    <property type="molecule type" value="Genomic_DNA"/>
</dbReference>
<organism evidence="3 4">
    <name type="scientific">Calocera cornea HHB12733</name>
    <dbReference type="NCBI Taxonomy" id="1353952"/>
    <lineage>
        <taxon>Eukaryota</taxon>
        <taxon>Fungi</taxon>
        <taxon>Dikarya</taxon>
        <taxon>Basidiomycota</taxon>
        <taxon>Agaricomycotina</taxon>
        <taxon>Dacrymycetes</taxon>
        <taxon>Dacrymycetales</taxon>
        <taxon>Dacrymycetaceae</taxon>
        <taxon>Calocera</taxon>
    </lineage>
</organism>
<reference evidence="3 4" key="1">
    <citation type="journal article" date="2016" name="Mol. Biol. Evol.">
        <title>Comparative Genomics of Early-Diverging Mushroom-Forming Fungi Provides Insights into the Origins of Lignocellulose Decay Capabilities.</title>
        <authorList>
            <person name="Nagy L.G."/>
            <person name="Riley R."/>
            <person name="Tritt A."/>
            <person name="Adam C."/>
            <person name="Daum C."/>
            <person name="Floudas D."/>
            <person name="Sun H."/>
            <person name="Yadav J.S."/>
            <person name="Pangilinan J."/>
            <person name="Larsson K.H."/>
            <person name="Matsuura K."/>
            <person name="Barry K."/>
            <person name="Labutti K."/>
            <person name="Kuo R."/>
            <person name="Ohm R.A."/>
            <person name="Bhattacharya S.S."/>
            <person name="Shirouzu T."/>
            <person name="Yoshinaga Y."/>
            <person name="Martin F.M."/>
            <person name="Grigoriev I.V."/>
            <person name="Hibbett D.S."/>
        </authorList>
    </citation>
    <scope>NUCLEOTIDE SEQUENCE [LARGE SCALE GENOMIC DNA]</scope>
    <source>
        <strain evidence="3 4">HHB12733</strain>
    </source>
</reference>